<evidence type="ECO:0000256" key="8">
    <source>
        <dbReference type="HAMAP-Rule" id="MF_01148"/>
    </source>
</evidence>
<dbReference type="Gene3D" id="3.60.110.10">
    <property type="entry name" value="Carbon-nitrogen hydrolase"/>
    <property type="match status" value="1"/>
</dbReference>
<proteinExistence type="inferred from homology"/>
<evidence type="ECO:0000256" key="2">
    <source>
        <dbReference type="ARBA" id="ARBA00022475"/>
    </source>
</evidence>
<keyword evidence="10" id="KW-0449">Lipoprotein</keyword>
<dbReference type="OrthoDB" id="9804277at2"/>
<dbReference type="PANTHER" id="PTHR38686">
    <property type="entry name" value="APOLIPOPROTEIN N-ACYLTRANSFERASE"/>
    <property type="match status" value="1"/>
</dbReference>
<feature type="transmembrane region" description="Helical" evidence="8">
    <location>
        <begin position="62"/>
        <end position="80"/>
    </location>
</feature>
<comment type="subcellular location">
    <subcellularLocation>
        <location evidence="1 8">Cell membrane</location>
        <topology evidence="1 8">Multi-pass membrane protein</topology>
    </subcellularLocation>
</comment>
<protein>
    <recommendedName>
        <fullName evidence="8">Apolipoprotein N-acyltransferase</fullName>
        <shortName evidence="8">ALP N-acyltransferase</shortName>
        <ecNumber evidence="8">2.3.1.269</ecNumber>
    </recommendedName>
</protein>
<accession>A0A1Q8V8R6</accession>
<dbReference type="InterPro" id="IPR003010">
    <property type="entry name" value="C-N_Hydrolase"/>
</dbReference>
<dbReference type="InterPro" id="IPR036526">
    <property type="entry name" value="C-N_Hydrolase_sf"/>
</dbReference>
<comment type="similarity">
    <text evidence="8">Belongs to the CN hydrolase family. Apolipoprotein N-acyltransferase subfamily.</text>
</comment>
<keyword evidence="5 8" id="KW-1133">Transmembrane helix</keyword>
<dbReference type="GO" id="GO:0016410">
    <property type="term" value="F:N-acyltransferase activity"/>
    <property type="evidence" value="ECO:0007669"/>
    <property type="project" value="UniProtKB-UniRule"/>
</dbReference>
<dbReference type="InterPro" id="IPR045378">
    <property type="entry name" value="LNT_N"/>
</dbReference>
<name>A0A1Q8V8R6_9ACTO</name>
<feature type="transmembrane region" description="Helical" evidence="8">
    <location>
        <begin position="504"/>
        <end position="525"/>
    </location>
</feature>
<organism evidence="10 11">
    <name type="scientific">Actinomyces oris</name>
    <dbReference type="NCBI Taxonomy" id="544580"/>
    <lineage>
        <taxon>Bacteria</taxon>
        <taxon>Bacillati</taxon>
        <taxon>Actinomycetota</taxon>
        <taxon>Actinomycetes</taxon>
        <taxon>Actinomycetales</taxon>
        <taxon>Actinomycetaceae</taxon>
        <taxon>Actinomyces</taxon>
    </lineage>
</organism>
<dbReference type="AlphaFoldDB" id="A0A1Q8V8R6"/>
<dbReference type="HAMAP" id="MF_01148">
    <property type="entry name" value="Lnt"/>
    <property type="match status" value="1"/>
</dbReference>
<evidence type="ECO:0000256" key="1">
    <source>
        <dbReference type="ARBA" id="ARBA00004651"/>
    </source>
</evidence>
<dbReference type="EMBL" id="MSKJ01000015">
    <property type="protein sequence ID" value="OLO44468.1"/>
    <property type="molecule type" value="Genomic_DNA"/>
</dbReference>
<evidence type="ECO:0000313" key="11">
    <source>
        <dbReference type="Proteomes" id="UP000186857"/>
    </source>
</evidence>
<sequence>MLSQSPRRLRRSAPAAVALLAGLATYAAFPPVNLWWSALIGVGTLMLLVRGRGFWAGTGLGLLYGFGLFTPLLHFTMVGMGNPIGWIALTLFESLYLAGLGGAWSLVSRLPLLQGAAPRGRFTRRVPAGAASVLFFAVLWSGVEELRSVWPLGGFPFGRLAFAMSDAPILPAAAYVGSAGVGLLVSLAAACIAHAARSVYERRALPVLLSAALAAALLVAPRTLPLDTRAENGTVRVGAVQGNVATDFEDAFNRALEVTGNHAEATRKLAADVGPGNLDMVIWPENSADLDPRDYPASATIVDEAAQAVQAPVLVGAVPFVDDIRYNDILIWNPGDVSGKTTHPYYRKHRPVPFAEYIPARSLVRRLTTQVDRVGIDMLAGTGPSTLTVPAITQGRDVTFAMGICFEVAYDDALRTGVKQGGQAIIIPTNNASFLDSGEAAQQLAQGRVQAVVHGRSVIQASTVGYTAIINPRGEVEQVTQPYTQASLVADVPLRSSQTVADRLGTAPGILLLAGAGALVGAGILSQARRRWTATPTRHRS</sequence>
<keyword evidence="2 8" id="KW-1003">Cell membrane</keyword>
<dbReference type="EC" id="2.3.1.269" evidence="8"/>
<dbReference type="GO" id="GO:0042158">
    <property type="term" value="P:lipoprotein biosynthetic process"/>
    <property type="evidence" value="ECO:0007669"/>
    <property type="project" value="UniProtKB-UniRule"/>
</dbReference>
<evidence type="ECO:0000256" key="6">
    <source>
        <dbReference type="ARBA" id="ARBA00023136"/>
    </source>
</evidence>
<comment type="function">
    <text evidence="8">Catalyzes the phospholipid dependent N-acylation of the N-terminal cysteine of apolipoprotein, the last step in lipoprotein maturation.</text>
</comment>
<dbReference type="PANTHER" id="PTHR38686:SF1">
    <property type="entry name" value="APOLIPOPROTEIN N-ACYLTRANSFERASE"/>
    <property type="match status" value="1"/>
</dbReference>
<evidence type="ECO:0000256" key="4">
    <source>
        <dbReference type="ARBA" id="ARBA00022692"/>
    </source>
</evidence>
<feature type="transmembrane region" description="Helical" evidence="8">
    <location>
        <begin position="86"/>
        <end position="106"/>
    </location>
</feature>
<reference evidence="10 11" key="1">
    <citation type="submission" date="2016-12" db="EMBL/GenBank/DDBJ databases">
        <title>Genomic Comparison of strains in the 'Actinomyces naeslundii' Group.</title>
        <authorList>
            <person name="Mughal S.R."/>
            <person name="Do T."/>
            <person name="Gilbert S.C."/>
            <person name="Witherden E.A."/>
            <person name="Didelot X."/>
            <person name="Beighton D."/>
        </authorList>
    </citation>
    <scope>NUCLEOTIDE SEQUENCE [LARGE SCALE GENOMIC DNA]</scope>
    <source>
        <strain evidence="10 11">CCUG 33920</strain>
    </source>
</reference>
<keyword evidence="7 8" id="KW-0012">Acyltransferase</keyword>
<keyword evidence="6 8" id="KW-0472">Membrane</keyword>
<feature type="domain" description="CN hydrolase" evidence="9">
    <location>
        <begin position="235"/>
        <end position="494"/>
    </location>
</feature>
<keyword evidence="4 8" id="KW-0812">Transmembrane</keyword>
<evidence type="ECO:0000259" key="9">
    <source>
        <dbReference type="PROSITE" id="PS50263"/>
    </source>
</evidence>
<dbReference type="NCBIfam" id="TIGR00546">
    <property type="entry name" value="lnt"/>
    <property type="match status" value="1"/>
</dbReference>
<comment type="pathway">
    <text evidence="8">Protein modification; lipoprotein biosynthesis (N-acyl transfer).</text>
</comment>
<evidence type="ECO:0000256" key="3">
    <source>
        <dbReference type="ARBA" id="ARBA00022679"/>
    </source>
</evidence>
<dbReference type="UniPathway" id="UPA00666"/>
<feature type="transmembrane region" description="Helical" evidence="8">
    <location>
        <begin position="35"/>
        <end position="55"/>
    </location>
</feature>
<evidence type="ECO:0000256" key="5">
    <source>
        <dbReference type="ARBA" id="ARBA00022989"/>
    </source>
</evidence>
<dbReference type="Pfam" id="PF20154">
    <property type="entry name" value="LNT_N"/>
    <property type="match status" value="1"/>
</dbReference>
<feature type="transmembrane region" description="Helical" evidence="8">
    <location>
        <begin position="205"/>
        <end position="224"/>
    </location>
</feature>
<evidence type="ECO:0000256" key="7">
    <source>
        <dbReference type="ARBA" id="ARBA00023315"/>
    </source>
</evidence>
<feature type="transmembrane region" description="Helical" evidence="8">
    <location>
        <begin position="12"/>
        <end position="29"/>
    </location>
</feature>
<dbReference type="InterPro" id="IPR004563">
    <property type="entry name" value="Apolipo_AcylTrfase"/>
</dbReference>
<feature type="transmembrane region" description="Helical" evidence="8">
    <location>
        <begin position="126"/>
        <end position="143"/>
    </location>
</feature>
<dbReference type="SUPFAM" id="SSF56317">
    <property type="entry name" value="Carbon-nitrogen hydrolase"/>
    <property type="match status" value="1"/>
</dbReference>
<dbReference type="CDD" id="cd07571">
    <property type="entry name" value="ALP_N-acyl_transferase"/>
    <property type="match status" value="1"/>
</dbReference>
<gene>
    <name evidence="8" type="primary">lnt</name>
    <name evidence="10" type="ORF">BKH29_07150</name>
</gene>
<comment type="catalytic activity">
    <reaction evidence="8">
        <text>N-terminal S-1,2-diacyl-sn-glyceryl-L-cysteinyl-[lipoprotein] + a glycerophospholipid = N-acyl-S-1,2-diacyl-sn-glyceryl-L-cysteinyl-[lipoprotein] + a 2-acyl-sn-glycero-3-phospholipid + H(+)</text>
        <dbReference type="Rhea" id="RHEA:48228"/>
        <dbReference type="Rhea" id="RHEA-COMP:14681"/>
        <dbReference type="Rhea" id="RHEA-COMP:14684"/>
        <dbReference type="ChEBI" id="CHEBI:15378"/>
        <dbReference type="ChEBI" id="CHEBI:136912"/>
        <dbReference type="ChEBI" id="CHEBI:140656"/>
        <dbReference type="ChEBI" id="CHEBI:140657"/>
        <dbReference type="ChEBI" id="CHEBI:140660"/>
        <dbReference type="EC" id="2.3.1.269"/>
    </reaction>
</comment>
<feature type="transmembrane region" description="Helical" evidence="8">
    <location>
        <begin position="172"/>
        <end position="193"/>
    </location>
</feature>
<dbReference type="Proteomes" id="UP000186857">
    <property type="component" value="Unassembled WGS sequence"/>
</dbReference>
<keyword evidence="3 8" id="KW-0808">Transferase</keyword>
<evidence type="ECO:0000313" key="10">
    <source>
        <dbReference type="EMBL" id="OLO44468.1"/>
    </source>
</evidence>
<dbReference type="GO" id="GO:0005886">
    <property type="term" value="C:plasma membrane"/>
    <property type="evidence" value="ECO:0007669"/>
    <property type="project" value="UniProtKB-SubCell"/>
</dbReference>
<comment type="caution">
    <text evidence="10">The sequence shown here is derived from an EMBL/GenBank/DDBJ whole genome shotgun (WGS) entry which is preliminary data.</text>
</comment>
<dbReference type="PROSITE" id="PS50263">
    <property type="entry name" value="CN_HYDROLASE"/>
    <property type="match status" value="1"/>
</dbReference>
<dbReference type="Pfam" id="PF00795">
    <property type="entry name" value="CN_hydrolase"/>
    <property type="match status" value="1"/>
</dbReference>